<dbReference type="PROSITE" id="PS01161">
    <property type="entry name" value="GLC_GALNAC_ISOMERASE"/>
    <property type="match status" value="1"/>
</dbReference>
<dbReference type="HAMAP" id="MF_01241">
    <property type="entry name" value="GlcN6P_deamin"/>
    <property type="match status" value="1"/>
</dbReference>
<organism evidence="6 7">
    <name type="scientific">Sinanaerobacter chloroacetimidivorans</name>
    <dbReference type="NCBI Taxonomy" id="2818044"/>
    <lineage>
        <taxon>Bacteria</taxon>
        <taxon>Bacillati</taxon>
        <taxon>Bacillota</taxon>
        <taxon>Clostridia</taxon>
        <taxon>Peptostreptococcales</taxon>
        <taxon>Anaerovoracaceae</taxon>
        <taxon>Sinanaerobacter</taxon>
    </lineage>
</organism>
<dbReference type="GO" id="GO:0019262">
    <property type="term" value="P:N-acetylneuraminate catabolic process"/>
    <property type="evidence" value="ECO:0007669"/>
    <property type="project" value="UniProtKB-UniRule"/>
</dbReference>
<dbReference type="InterPro" id="IPR018321">
    <property type="entry name" value="Glucosamine6P_isomerase_CS"/>
</dbReference>
<feature type="domain" description="Glucosamine/galactosamine-6-phosphate isomerase" evidence="5">
    <location>
        <begin position="12"/>
        <end position="224"/>
    </location>
</feature>
<evidence type="ECO:0000256" key="4">
    <source>
        <dbReference type="HAMAP-Rule" id="MF_01241"/>
    </source>
</evidence>
<feature type="active site" description="Proton acceptor; for ring-opening step" evidence="4">
    <location>
        <position position="138"/>
    </location>
</feature>
<reference evidence="6" key="2">
    <citation type="submission" date="2021-04" db="EMBL/GenBank/DDBJ databases">
        <authorList>
            <person name="Liu J."/>
        </authorList>
    </citation>
    <scope>NUCLEOTIDE SEQUENCE</scope>
    <source>
        <strain evidence="6">BAD-6</strain>
    </source>
</reference>
<dbReference type="UniPathway" id="UPA00629">
    <property type="reaction ID" value="UER00684"/>
</dbReference>
<proteinExistence type="inferred from homology"/>
<gene>
    <name evidence="4 6" type="primary">nagB</name>
    <name evidence="6" type="ORF">KCX82_05370</name>
</gene>
<dbReference type="EC" id="3.5.99.6" evidence="4"/>
<reference evidence="6" key="1">
    <citation type="submission" date="2021-04" db="EMBL/GenBank/DDBJ databases">
        <title>Sinoanaerobacter chloroacetimidivorans sp. nov., an obligate anaerobic bacterium isolated from anaerobic sludge.</title>
        <authorList>
            <person name="Bao Y."/>
        </authorList>
    </citation>
    <scope>NUCLEOTIDE SEQUENCE</scope>
    <source>
        <strain evidence="6">BAD-6</strain>
    </source>
</reference>
<keyword evidence="7" id="KW-1185">Reference proteome</keyword>
<dbReference type="PANTHER" id="PTHR11280">
    <property type="entry name" value="GLUCOSAMINE-6-PHOSPHATE ISOMERASE"/>
    <property type="match status" value="1"/>
</dbReference>
<dbReference type="CDD" id="cd01399">
    <property type="entry name" value="GlcN6P_deaminase"/>
    <property type="match status" value="1"/>
</dbReference>
<comment type="caution">
    <text evidence="6">The sequence shown here is derived from an EMBL/GenBank/DDBJ whole genome shotgun (WGS) entry which is preliminary data.</text>
</comment>
<comment type="pathway">
    <text evidence="4">Amino-sugar metabolism; N-acetylneuraminate degradation; D-fructose 6-phosphate from N-acetylneuraminate: step 5/5.</text>
</comment>
<comment type="catalytic activity">
    <reaction evidence="1 4">
        <text>alpha-D-glucosamine 6-phosphate + H2O = beta-D-fructose 6-phosphate + NH4(+)</text>
        <dbReference type="Rhea" id="RHEA:12172"/>
        <dbReference type="ChEBI" id="CHEBI:15377"/>
        <dbReference type="ChEBI" id="CHEBI:28938"/>
        <dbReference type="ChEBI" id="CHEBI:57634"/>
        <dbReference type="ChEBI" id="CHEBI:75989"/>
        <dbReference type="EC" id="3.5.99.6"/>
    </reaction>
</comment>
<dbReference type="GO" id="GO:0006046">
    <property type="term" value="P:N-acetylglucosamine catabolic process"/>
    <property type="evidence" value="ECO:0007669"/>
    <property type="project" value="UniProtKB-UniRule"/>
</dbReference>
<sequence length="241" mass="26667">MRIIKATNYSDMSRKAANVISAQVILKSNCVLGLATGATVLGIYQQLIDWYEKGDIDFSSVHSVNLDEYVGLPAEHEQSYRYYMDHNFFHKINILSENTNLPNGLAENIDEECRRYDALIEKLGGIDLQLLGLGHNGHIGFNEPDQAFEKTTHCVTLKDSTIKANARFFEHEDQVPKKAVTMGIKSIMQAKRIVLCVSGITKAEILKKVLTGPVTPALPGSILQMHPNLTVVADAEALSLL</sequence>
<evidence type="ECO:0000313" key="6">
    <source>
        <dbReference type="EMBL" id="MBR0597291.1"/>
    </source>
</evidence>
<evidence type="ECO:0000256" key="1">
    <source>
        <dbReference type="ARBA" id="ARBA00000644"/>
    </source>
</evidence>
<dbReference type="GO" id="GO:0042802">
    <property type="term" value="F:identical protein binding"/>
    <property type="evidence" value="ECO:0007669"/>
    <property type="project" value="TreeGrafter"/>
</dbReference>
<dbReference type="EMBL" id="JAGSND010000002">
    <property type="protein sequence ID" value="MBR0597291.1"/>
    <property type="molecule type" value="Genomic_DNA"/>
</dbReference>
<feature type="active site" description="For ring-opening step" evidence="4">
    <location>
        <position position="136"/>
    </location>
</feature>
<dbReference type="SUPFAM" id="SSF100950">
    <property type="entry name" value="NagB/RpiA/CoA transferase-like"/>
    <property type="match status" value="1"/>
</dbReference>
<dbReference type="GO" id="GO:0005737">
    <property type="term" value="C:cytoplasm"/>
    <property type="evidence" value="ECO:0007669"/>
    <property type="project" value="TreeGrafter"/>
</dbReference>
<evidence type="ECO:0000256" key="2">
    <source>
        <dbReference type="ARBA" id="ARBA00022801"/>
    </source>
</evidence>
<keyword evidence="3 4" id="KW-0119">Carbohydrate metabolism</keyword>
<dbReference type="Pfam" id="PF01182">
    <property type="entry name" value="Glucosamine_iso"/>
    <property type="match status" value="1"/>
</dbReference>
<feature type="active site" description="Proton acceptor; for enolization step" evidence="4">
    <location>
        <position position="67"/>
    </location>
</feature>
<dbReference type="InterPro" id="IPR004547">
    <property type="entry name" value="Glucosamine6P_isomerase"/>
</dbReference>
<dbReference type="GO" id="GO:0004342">
    <property type="term" value="F:glucosamine-6-phosphate deaminase activity"/>
    <property type="evidence" value="ECO:0007669"/>
    <property type="project" value="UniProtKB-UniRule"/>
</dbReference>
<name>A0A8J7VZ06_9FIRM</name>
<evidence type="ECO:0000259" key="5">
    <source>
        <dbReference type="Pfam" id="PF01182"/>
    </source>
</evidence>
<dbReference type="GO" id="GO:0006043">
    <property type="term" value="P:glucosamine catabolic process"/>
    <property type="evidence" value="ECO:0007669"/>
    <property type="project" value="TreeGrafter"/>
</dbReference>
<dbReference type="PANTHER" id="PTHR11280:SF5">
    <property type="entry name" value="GLUCOSAMINE-6-PHOSPHATE ISOMERASE"/>
    <property type="match status" value="1"/>
</dbReference>
<dbReference type="InterPro" id="IPR006148">
    <property type="entry name" value="Glc/Gal-6P_isomerase"/>
</dbReference>
<comment type="caution">
    <text evidence="4">Lacks conserved residue(s) required for the propagation of feature annotation.</text>
</comment>
<dbReference type="Proteomes" id="UP000675664">
    <property type="component" value="Unassembled WGS sequence"/>
</dbReference>
<evidence type="ECO:0000256" key="3">
    <source>
        <dbReference type="ARBA" id="ARBA00023277"/>
    </source>
</evidence>
<dbReference type="GO" id="GO:0005975">
    <property type="term" value="P:carbohydrate metabolic process"/>
    <property type="evidence" value="ECO:0007669"/>
    <property type="project" value="InterPro"/>
</dbReference>
<feature type="active site" description="For ring-opening step" evidence="4">
    <location>
        <position position="143"/>
    </location>
</feature>
<dbReference type="FunFam" id="3.40.50.1360:FF:000003">
    <property type="entry name" value="Glucosamine-6-phosphate deaminase"/>
    <property type="match status" value="1"/>
</dbReference>
<comment type="function">
    <text evidence="4">Catalyzes the reversible isomerization-deamination of glucosamine 6-phosphate (GlcN6P) to form fructose 6-phosphate (Fru6P) and ammonium ion.</text>
</comment>
<dbReference type="RefSeq" id="WP_227017414.1">
    <property type="nucleotide sequence ID" value="NZ_JAGSND010000002.1"/>
</dbReference>
<keyword evidence="2 4" id="KW-0378">Hydrolase</keyword>
<dbReference type="NCBIfam" id="TIGR00502">
    <property type="entry name" value="nagB"/>
    <property type="match status" value="1"/>
</dbReference>
<evidence type="ECO:0000313" key="7">
    <source>
        <dbReference type="Proteomes" id="UP000675664"/>
    </source>
</evidence>
<accession>A0A8J7VZ06</accession>
<protein>
    <recommendedName>
        <fullName evidence="4">Glucosamine-6-phosphate deaminase</fullName>
        <ecNumber evidence="4">3.5.99.6</ecNumber>
    </recommendedName>
    <alternativeName>
        <fullName evidence="4">GlcN6P deaminase</fullName>
        <shortName evidence="4">GNPDA</shortName>
    </alternativeName>
    <alternativeName>
        <fullName evidence="4">Glucosamine-6-phosphate isomerase</fullName>
    </alternativeName>
</protein>
<dbReference type="InterPro" id="IPR037171">
    <property type="entry name" value="NagB/RpiA_transferase-like"/>
</dbReference>
<dbReference type="AlphaFoldDB" id="A0A8J7VZ06"/>
<comment type="similarity">
    <text evidence="4">Belongs to the glucosamine/galactosamine-6-phosphate isomerase family. NagB subfamily.</text>
</comment>
<dbReference type="Gene3D" id="3.40.50.1360">
    <property type="match status" value="1"/>
</dbReference>